<protein>
    <recommendedName>
        <fullName evidence="1">FAD-binding FR-type domain-containing protein</fullName>
    </recommendedName>
</protein>
<dbReference type="InterPro" id="IPR001433">
    <property type="entry name" value="OxRdtase_FAD/NAD-bd"/>
</dbReference>
<proteinExistence type="predicted"/>
<gene>
    <name evidence="2" type="ORF">A2373_01365</name>
</gene>
<evidence type="ECO:0000313" key="3">
    <source>
        <dbReference type="Proteomes" id="UP000176300"/>
    </source>
</evidence>
<evidence type="ECO:0000259" key="1">
    <source>
        <dbReference type="PROSITE" id="PS51384"/>
    </source>
</evidence>
<dbReference type="PRINTS" id="PR00410">
    <property type="entry name" value="PHEHYDRXLASE"/>
</dbReference>
<dbReference type="Gene3D" id="3.40.50.80">
    <property type="entry name" value="Nucleotide-binding domain of ferredoxin-NADP reductase (FNR) module"/>
    <property type="match status" value="1"/>
</dbReference>
<comment type="caution">
    <text evidence="2">The sequence shown here is derived from an EMBL/GenBank/DDBJ whole genome shotgun (WGS) entry which is preliminary data.</text>
</comment>
<dbReference type="Proteomes" id="UP000176300">
    <property type="component" value="Unassembled WGS sequence"/>
</dbReference>
<dbReference type="SUPFAM" id="SSF63380">
    <property type="entry name" value="Riboflavin synthase domain-like"/>
    <property type="match status" value="1"/>
</dbReference>
<dbReference type="STRING" id="1798697.A2373_01365"/>
<reference evidence="2 3" key="1">
    <citation type="journal article" date="2016" name="Nat. Commun.">
        <title>Thousands of microbial genomes shed light on interconnected biogeochemical processes in an aquifer system.</title>
        <authorList>
            <person name="Anantharaman K."/>
            <person name="Brown C.T."/>
            <person name="Hug L.A."/>
            <person name="Sharon I."/>
            <person name="Castelle C.J."/>
            <person name="Probst A.J."/>
            <person name="Thomas B.C."/>
            <person name="Singh A."/>
            <person name="Wilkins M.J."/>
            <person name="Karaoz U."/>
            <person name="Brodie E.L."/>
            <person name="Williams K.H."/>
            <person name="Hubbard S.S."/>
            <person name="Banfield J.F."/>
        </authorList>
    </citation>
    <scope>NUCLEOTIDE SEQUENCE [LARGE SCALE GENOMIC DNA]</scope>
</reference>
<dbReference type="Pfam" id="PF00970">
    <property type="entry name" value="FAD_binding_6"/>
    <property type="match status" value="1"/>
</dbReference>
<dbReference type="AlphaFoldDB" id="A0A1F6NJ92"/>
<dbReference type="InterPro" id="IPR001709">
    <property type="entry name" value="Flavoprot_Pyr_Nucl_cyt_Rdtase"/>
</dbReference>
<dbReference type="PANTHER" id="PTHR47354:SF5">
    <property type="entry name" value="PROTEIN RFBI"/>
    <property type="match status" value="1"/>
</dbReference>
<dbReference type="PANTHER" id="PTHR47354">
    <property type="entry name" value="NADH OXIDOREDUCTASE HCR"/>
    <property type="match status" value="1"/>
</dbReference>
<dbReference type="InterPro" id="IPR039261">
    <property type="entry name" value="FNR_nucleotide-bd"/>
</dbReference>
<accession>A0A1F6NJ92</accession>
<dbReference type="PROSITE" id="PS51384">
    <property type="entry name" value="FAD_FR"/>
    <property type="match status" value="1"/>
</dbReference>
<evidence type="ECO:0000313" key="2">
    <source>
        <dbReference type="EMBL" id="OGH84001.1"/>
    </source>
</evidence>
<organism evidence="2 3">
    <name type="scientific">Candidatus Magasanikbacteria bacterium RIFOXYB1_FULL_40_15</name>
    <dbReference type="NCBI Taxonomy" id="1798697"/>
    <lineage>
        <taxon>Bacteria</taxon>
        <taxon>Candidatus Magasanikiibacteriota</taxon>
    </lineage>
</organism>
<dbReference type="Gene3D" id="2.40.30.10">
    <property type="entry name" value="Translation factors"/>
    <property type="match status" value="1"/>
</dbReference>
<dbReference type="InterPro" id="IPR017938">
    <property type="entry name" value="Riboflavin_synthase-like_b-brl"/>
</dbReference>
<name>A0A1F6NJ92_9BACT</name>
<dbReference type="InterPro" id="IPR008333">
    <property type="entry name" value="Cbr1-like_FAD-bd_dom"/>
</dbReference>
<dbReference type="InterPro" id="IPR017927">
    <property type="entry name" value="FAD-bd_FR_type"/>
</dbReference>
<dbReference type="PRINTS" id="PR00371">
    <property type="entry name" value="FPNCR"/>
</dbReference>
<dbReference type="Pfam" id="PF00175">
    <property type="entry name" value="NAD_binding_1"/>
    <property type="match status" value="1"/>
</dbReference>
<dbReference type="InterPro" id="IPR050415">
    <property type="entry name" value="MRET"/>
</dbReference>
<dbReference type="SUPFAM" id="SSF52343">
    <property type="entry name" value="Ferredoxin reductase-like, C-terminal NADP-linked domain"/>
    <property type="match status" value="1"/>
</dbReference>
<dbReference type="CDD" id="cd00322">
    <property type="entry name" value="FNR_like"/>
    <property type="match status" value="1"/>
</dbReference>
<feature type="domain" description="FAD-binding FR-type" evidence="1">
    <location>
        <begin position="2"/>
        <end position="105"/>
    </location>
</feature>
<sequence length="233" mass="26469">MKTKAQKTKLAFKKLMTADVVNLGVERPENFTYKTGQFAEFLFLDPKNPKKKTKRAYSICSVSNDKNIEFLIKLVPNGAGSDYIRKLNEGNTVEISGPYGHFILEDKEEPLVFIATGVGVAPIIGLLRESLNNLGYKKDVRLLFGLRGEEDIFLVDHLDELKEKHSNFDYVLTLSRPSDKWTGTKGRVTDYLSKYIDKKAHYYICGNIDMASDTKKTLEDSGIKEENIHFEAF</sequence>
<dbReference type="EMBL" id="MFQS01000006">
    <property type="protein sequence ID" value="OGH84001.1"/>
    <property type="molecule type" value="Genomic_DNA"/>
</dbReference>
<dbReference type="GO" id="GO:0016491">
    <property type="term" value="F:oxidoreductase activity"/>
    <property type="evidence" value="ECO:0007669"/>
    <property type="project" value="InterPro"/>
</dbReference>